<organism evidence="1">
    <name type="scientific">marine metagenome</name>
    <dbReference type="NCBI Taxonomy" id="408172"/>
    <lineage>
        <taxon>unclassified sequences</taxon>
        <taxon>metagenomes</taxon>
        <taxon>ecological metagenomes</taxon>
    </lineage>
</organism>
<protein>
    <submittedName>
        <fullName evidence="1">Uncharacterized protein</fullName>
    </submittedName>
</protein>
<reference evidence="1" key="1">
    <citation type="submission" date="2018-05" db="EMBL/GenBank/DDBJ databases">
        <authorList>
            <person name="Lanie J.A."/>
            <person name="Ng W.-L."/>
            <person name="Kazmierczak K.M."/>
            <person name="Andrzejewski T.M."/>
            <person name="Davidsen T.M."/>
            <person name="Wayne K.J."/>
            <person name="Tettelin H."/>
            <person name="Glass J.I."/>
            <person name="Rusch D."/>
            <person name="Podicherti R."/>
            <person name="Tsui H.-C.T."/>
            <person name="Winkler M.E."/>
        </authorList>
    </citation>
    <scope>NUCLEOTIDE SEQUENCE</scope>
</reference>
<name>A0A381VQT2_9ZZZZ</name>
<dbReference type="PROSITE" id="PS51257">
    <property type="entry name" value="PROKAR_LIPOPROTEIN"/>
    <property type="match status" value="1"/>
</dbReference>
<gene>
    <name evidence="1" type="ORF">METZ01_LOCUS94747</name>
</gene>
<accession>A0A381VQT2</accession>
<dbReference type="EMBL" id="UINC01009340">
    <property type="protein sequence ID" value="SVA41893.1"/>
    <property type="molecule type" value="Genomic_DNA"/>
</dbReference>
<evidence type="ECO:0000313" key="1">
    <source>
        <dbReference type="EMBL" id="SVA41893.1"/>
    </source>
</evidence>
<dbReference type="AlphaFoldDB" id="A0A381VQT2"/>
<sequence>MKQLFYIFLTIVLYSCDGRTPEEYDQDFKEQFNLCIARAQSKCTDQDENVCQKKAVSRCEAFLGTKENPVVK</sequence>
<proteinExistence type="predicted"/>